<sequence length="364" mass="38279">MNVHVNTRARIGKLGAALIAACVATAPLVGAGTANAQQSTGSIGSFDFGSSVPEIFRDDPGPLPVLRDDIVAPAIVGEVHTGAQASRLTVASPALKREVGVEVLLPADNSVPRPTLYMLQGVDGGEGSNGWVTMGGAPAFFADKNAHVVMINGGSASLFSDWENEDPALGLHKWETFIAKELPPLIDAHFGTNGVNAIAGTSMGAQGAMMLAHRYPDLYRGVAVFSGCYSTMDTWGRTSVQATITSRGGDPANMWGALGGAEWEAHDSVLNAESLRGKEIYISTANGAPGADETLQTPELLERLVVGGGIEAAAKVCTKLFDQRLRSLDIDATVDYEPNGTHAWAYWRERLPKAWPTLSKALGV</sequence>
<gene>
    <name evidence="1" type="ORF">FNL38_109164</name>
</gene>
<dbReference type="GO" id="GO:0016747">
    <property type="term" value="F:acyltransferase activity, transferring groups other than amino-acyl groups"/>
    <property type="evidence" value="ECO:0007669"/>
    <property type="project" value="TreeGrafter"/>
</dbReference>
<dbReference type="PANTHER" id="PTHR48098:SF1">
    <property type="entry name" value="DIACYLGLYCEROL ACYLTRANSFERASE_MYCOLYLTRANSFERASE AG85A"/>
    <property type="match status" value="1"/>
</dbReference>
<protein>
    <submittedName>
        <fullName evidence="1">S-formylglutathione hydrolase FrmB</fullName>
    </submittedName>
</protein>
<dbReference type="AlphaFoldDB" id="A0A652YIT1"/>
<name>A0A652YIT1_NOCGL</name>
<dbReference type="GO" id="GO:0016787">
    <property type="term" value="F:hydrolase activity"/>
    <property type="evidence" value="ECO:0007669"/>
    <property type="project" value="UniProtKB-KW"/>
</dbReference>
<proteinExistence type="predicted"/>
<accession>A0A652YIT1</accession>
<dbReference type="PANTHER" id="PTHR48098">
    <property type="entry name" value="ENTEROCHELIN ESTERASE-RELATED"/>
    <property type="match status" value="1"/>
</dbReference>
<dbReference type="Gene3D" id="3.40.50.1820">
    <property type="entry name" value="alpha/beta hydrolase"/>
    <property type="match status" value="1"/>
</dbReference>
<reference evidence="1" key="1">
    <citation type="submission" date="2019-07" db="EMBL/GenBank/DDBJ databases">
        <title>Genomic Encyclopedia of Type Strains, Phase IV (KMG-IV): sequencing the most valuable type-strain genomes for metagenomic binning, comparative biology and taxonomic classification.</title>
        <authorList>
            <person name="Goeker M."/>
        </authorList>
    </citation>
    <scope>NUCLEOTIDE SEQUENCE</scope>
    <source>
        <strain evidence="1">DSM 44596</strain>
    </source>
</reference>
<comment type="caution">
    <text evidence="1">The sequence shown here is derived from an EMBL/GenBank/DDBJ whole genome shotgun (WGS) entry which is preliminary data.</text>
</comment>
<dbReference type="InterPro" id="IPR050583">
    <property type="entry name" value="Mycobacterial_A85_antigen"/>
</dbReference>
<dbReference type="InterPro" id="IPR029058">
    <property type="entry name" value="AB_hydrolase_fold"/>
</dbReference>
<dbReference type="Pfam" id="PF00756">
    <property type="entry name" value="Esterase"/>
    <property type="match status" value="1"/>
</dbReference>
<dbReference type="EMBL" id="VNIQ01000009">
    <property type="protein sequence ID" value="TYQ01149.1"/>
    <property type="molecule type" value="Genomic_DNA"/>
</dbReference>
<dbReference type="InterPro" id="IPR000801">
    <property type="entry name" value="Esterase-like"/>
</dbReference>
<organism evidence="1">
    <name type="scientific">Nocardia globerula</name>
    <dbReference type="NCBI Taxonomy" id="1818"/>
    <lineage>
        <taxon>Bacteria</taxon>
        <taxon>Bacillati</taxon>
        <taxon>Actinomycetota</taxon>
        <taxon>Actinomycetes</taxon>
        <taxon>Mycobacteriales</taxon>
        <taxon>Nocardiaceae</taxon>
        <taxon>Nocardia</taxon>
    </lineage>
</organism>
<evidence type="ECO:0000313" key="1">
    <source>
        <dbReference type="EMBL" id="TYQ01149.1"/>
    </source>
</evidence>
<dbReference type="SUPFAM" id="SSF53474">
    <property type="entry name" value="alpha/beta-Hydrolases"/>
    <property type="match status" value="1"/>
</dbReference>
<keyword evidence="1" id="KW-0378">Hydrolase</keyword>